<feature type="domain" description="C2H2-type" evidence="13">
    <location>
        <begin position="493"/>
        <end position="520"/>
    </location>
</feature>
<sequence length="765" mass="86268">MHHSIVPDNSQPALPRCTTCCRLFHCPLCPYFLPTALSRLKRHIDVHLKNALSFRGKKICKCHLDCRPDGHFHCPQCEKTIIRKDTMAHHLLSCEKAPVTSSELASVHAESCNNSASSNKSVLSIPATSLCPSVISKNYLVLEMEPDRDPECRKLTNNSKHFINIGEAFSRWRDFKERKSLSTDAEVAIFLLDVSQEVLSSQENKGTSRVSEQLENCADPGPSNEGKVFYIEHEESDCQSSQMDREIDQKHSASTGIAGVLGLCEVEAGGLCEVEAGGLCEVEAGGLCEVEAGGLCEVEGVEKAMFKAEGPMEYASEFDREEEETDHPGGGAPWQKPTGGIRLDIPVEDGHGSSPPSSQTDQQGLVAGPREPGSTQQKPPMILCPECGILYSTRLQDYRRCEHNFTVCCQECGKLFVSESGLMLHQKLHSQDYSFPCKFCLQPFTTRLDKLTHEKGHRFKEKEPPYSCSECTLKFHNILVRSRHLKEHRSKRHICHVCYKEFNQGRLLERHAWTHSDVKPFKCQVCQRSFAQASRLKSHVRVHTGRRPFQCRHCHKSFSYNFSLKNHIQRYHGPDSVVPPDGLDRFRFWTECRAGLGGGVVRQRKPLQQVELAFRTAWPEADREDGQQWKKKCLSSDEPLAKEHHSIVPDNSQPSLPRCTTCCKLFHCPLCLQFKPTALSRLKRHINVHLKNALSFKGKKICKCNLLCRTVGHFHCPKCKRTIIRKNTMARHLLTCQDASADVTSSELASIPHHDAWKEGAFLDC</sequence>
<evidence type="ECO:0000256" key="12">
    <source>
        <dbReference type="SAM" id="MobiDB-lite"/>
    </source>
</evidence>
<name>A0AAY5LA26_ESOLU</name>
<keyword evidence="6" id="KW-0862">Zinc</keyword>
<feature type="domain" description="C2H2-type" evidence="13">
    <location>
        <begin position="407"/>
        <end position="434"/>
    </location>
</feature>
<evidence type="ECO:0000256" key="5">
    <source>
        <dbReference type="ARBA" id="ARBA00022771"/>
    </source>
</evidence>
<dbReference type="PANTHER" id="PTHR24409:SF295">
    <property type="entry name" value="AZ2-RELATED"/>
    <property type="match status" value="1"/>
</dbReference>
<feature type="region of interest" description="Disordered" evidence="12">
    <location>
        <begin position="316"/>
        <end position="378"/>
    </location>
</feature>
<comment type="subcellular location">
    <subcellularLocation>
        <location evidence="1">Nucleus</location>
    </subcellularLocation>
</comment>
<keyword evidence="10" id="KW-0539">Nucleus</keyword>
<dbReference type="SMART" id="SM00355">
    <property type="entry name" value="ZnF_C2H2"/>
    <property type="match status" value="10"/>
</dbReference>
<feature type="domain" description="C2H2-type" evidence="13">
    <location>
        <begin position="549"/>
        <end position="577"/>
    </location>
</feature>
<keyword evidence="7" id="KW-0805">Transcription regulation</keyword>
<keyword evidence="15" id="KW-1185">Reference proteome</keyword>
<dbReference type="InterPro" id="IPR036236">
    <property type="entry name" value="Znf_C2H2_sf"/>
</dbReference>
<keyword evidence="3" id="KW-0479">Metal-binding</keyword>
<dbReference type="RefSeq" id="XP_010862705.4">
    <property type="nucleotide sequence ID" value="XM_010864403.5"/>
</dbReference>
<dbReference type="PANTHER" id="PTHR24409">
    <property type="entry name" value="ZINC FINGER PROTEIN 142"/>
    <property type="match status" value="1"/>
</dbReference>
<keyword evidence="8" id="KW-0238">DNA-binding</keyword>
<feature type="domain" description="C2H2-type" evidence="13">
    <location>
        <begin position="466"/>
        <end position="493"/>
    </location>
</feature>
<feature type="compositionally biased region" description="Polar residues" evidence="12">
    <location>
        <begin position="354"/>
        <end position="363"/>
    </location>
</feature>
<evidence type="ECO:0000256" key="2">
    <source>
        <dbReference type="ARBA" id="ARBA00006991"/>
    </source>
</evidence>
<dbReference type="GeneTree" id="ENSGT00940000164700"/>
<dbReference type="GO" id="GO:0000977">
    <property type="term" value="F:RNA polymerase II transcription regulatory region sequence-specific DNA binding"/>
    <property type="evidence" value="ECO:0007669"/>
    <property type="project" value="TreeGrafter"/>
</dbReference>
<dbReference type="RefSeq" id="XP_010862706.4">
    <property type="nucleotide sequence ID" value="XM_010864404.5"/>
</dbReference>
<dbReference type="SUPFAM" id="SSF57667">
    <property type="entry name" value="beta-beta-alpha zinc fingers"/>
    <property type="match status" value="4"/>
</dbReference>
<dbReference type="GO" id="GO:0005634">
    <property type="term" value="C:nucleus"/>
    <property type="evidence" value="ECO:0007669"/>
    <property type="project" value="UniProtKB-SubCell"/>
</dbReference>
<dbReference type="PROSITE" id="PS50157">
    <property type="entry name" value="ZINC_FINGER_C2H2_2"/>
    <property type="match status" value="5"/>
</dbReference>
<evidence type="ECO:0000256" key="9">
    <source>
        <dbReference type="ARBA" id="ARBA00023163"/>
    </source>
</evidence>
<evidence type="ECO:0000256" key="1">
    <source>
        <dbReference type="ARBA" id="ARBA00004123"/>
    </source>
</evidence>
<dbReference type="InterPro" id="IPR013087">
    <property type="entry name" value="Znf_C2H2_type"/>
</dbReference>
<accession>A0AAY5LA26</accession>
<dbReference type="GO" id="GO:0008270">
    <property type="term" value="F:zinc ion binding"/>
    <property type="evidence" value="ECO:0007669"/>
    <property type="project" value="UniProtKB-KW"/>
</dbReference>
<evidence type="ECO:0000313" key="15">
    <source>
        <dbReference type="Proteomes" id="UP000265140"/>
    </source>
</evidence>
<organism evidence="14 15">
    <name type="scientific">Esox lucius</name>
    <name type="common">Northern pike</name>
    <dbReference type="NCBI Taxonomy" id="8010"/>
    <lineage>
        <taxon>Eukaryota</taxon>
        <taxon>Metazoa</taxon>
        <taxon>Chordata</taxon>
        <taxon>Craniata</taxon>
        <taxon>Vertebrata</taxon>
        <taxon>Euteleostomi</taxon>
        <taxon>Actinopterygii</taxon>
        <taxon>Neopterygii</taxon>
        <taxon>Teleostei</taxon>
        <taxon>Protacanthopterygii</taxon>
        <taxon>Esociformes</taxon>
        <taxon>Esocidae</taxon>
        <taxon>Esox</taxon>
    </lineage>
</organism>
<dbReference type="Pfam" id="PF00096">
    <property type="entry name" value="zf-C2H2"/>
    <property type="match status" value="2"/>
</dbReference>
<dbReference type="GO" id="GO:0000981">
    <property type="term" value="F:DNA-binding transcription factor activity, RNA polymerase II-specific"/>
    <property type="evidence" value="ECO:0007669"/>
    <property type="project" value="TreeGrafter"/>
</dbReference>
<reference evidence="14 15" key="1">
    <citation type="submission" date="2020-02" db="EMBL/GenBank/DDBJ databases">
        <title>Esox lucius (northern pike) genome, fEsoLuc1, primary haplotype.</title>
        <authorList>
            <person name="Myers G."/>
            <person name="Karagic N."/>
            <person name="Meyer A."/>
            <person name="Pippel M."/>
            <person name="Reichard M."/>
            <person name="Winkler S."/>
            <person name="Tracey A."/>
            <person name="Sims Y."/>
            <person name="Howe K."/>
            <person name="Rhie A."/>
            <person name="Formenti G."/>
            <person name="Durbin R."/>
            <person name="Fedrigo O."/>
            <person name="Jarvis E.D."/>
        </authorList>
    </citation>
    <scope>NUCLEOTIDE SEQUENCE [LARGE SCALE GENOMIC DNA]</scope>
</reference>
<feature type="domain" description="C2H2-type" evidence="13">
    <location>
        <begin position="521"/>
        <end position="548"/>
    </location>
</feature>
<evidence type="ECO:0000256" key="7">
    <source>
        <dbReference type="ARBA" id="ARBA00023015"/>
    </source>
</evidence>
<evidence type="ECO:0000256" key="11">
    <source>
        <dbReference type="PROSITE-ProRule" id="PRU00042"/>
    </source>
</evidence>
<evidence type="ECO:0000256" key="8">
    <source>
        <dbReference type="ARBA" id="ARBA00023125"/>
    </source>
</evidence>
<dbReference type="Ensembl" id="ENSELUT00000095249.1">
    <property type="protein sequence ID" value="ENSELUP00000097350.1"/>
    <property type="gene ID" value="ENSELUG00000041710.1"/>
</dbReference>
<evidence type="ECO:0000259" key="13">
    <source>
        <dbReference type="PROSITE" id="PS50157"/>
    </source>
</evidence>
<proteinExistence type="inferred from homology"/>
<comment type="similarity">
    <text evidence="2">Belongs to the krueppel C2H2-type zinc-finger protein family.</text>
</comment>
<dbReference type="GeneID" id="105006074"/>
<dbReference type="Proteomes" id="UP000265140">
    <property type="component" value="Chromosome 3"/>
</dbReference>
<dbReference type="KEGG" id="els:105006074"/>
<evidence type="ECO:0000256" key="4">
    <source>
        <dbReference type="ARBA" id="ARBA00022737"/>
    </source>
</evidence>
<keyword evidence="4" id="KW-0677">Repeat</keyword>
<dbReference type="Gene3D" id="3.30.160.60">
    <property type="entry name" value="Classic Zinc Finger"/>
    <property type="match status" value="4"/>
</dbReference>
<evidence type="ECO:0000256" key="6">
    <source>
        <dbReference type="ARBA" id="ARBA00022833"/>
    </source>
</evidence>
<dbReference type="PROSITE" id="PS00028">
    <property type="entry name" value="ZINC_FINGER_C2H2_1"/>
    <property type="match status" value="6"/>
</dbReference>
<evidence type="ECO:0000256" key="10">
    <source>
        <dbReference type="ARBA" id="ARBA00023242"/>
    </source>
</evidence>
<reference evidence="14" key="2">
    <citation type="submission" date="2025-08" db="UniProtKB">
        <authorList>
            <consortium name="Ensembl"/>
        </authorList>
    </citation>
    <scope>IDENTIFICATION</scope>
</reference>
<keyword evidence="9" id="KW-0804">Transcription</keyword>
<reference evidence="14" key="3">
    <citation type="submission" date="2025-09" db="UniProtKB">
        <authorList>
            <consortium name="Ensembl"/>
        </authorList>
    </citation>
    <scope>IDENTIFICATION</scope>
</reference>
<evidence type="ECO:0000256" key="3">
    <source>
        <dbReference type="ARBA" id="ARBA00022723"/>
    </source>
</evidence>
<evidence type="ECO:0000313" key="14">
    <source>
        <dbReference type="Ensembl" id="ENSELUP00000097350.1"/>
    </source>
</evidence>
<keyword evidence="5 11" id="KW-0863">Zinc-finger</keyword>
<protein>
    <recommendedName>
        <fullName evidence="13">C2H2-type domain-containing protein</fullName>
    </recommendedName>
</protein>
<dbReference type="AlphaFoldDB" id="A0AAY5LA26"/>
<dbReference type="FunFam" id="3.30.160.60:FF:000100">
    <property type="entry name" value="Zinc finger 45-like"/>
    <property type="match status" value="1"/>
</dbReference>
<dbReference type="FunFam" id="3.30.160.60:FF:001480">
    <property type="entry name" value="Si:cabz01071911.3"/>
    <property type="match status" value="1"/>
</dbReference>